<feature type="compositionally biased region" description="Low complexity" evidence="4">
    <location>
        <begin position="570"/>
        <end position="580"/>
    </location>
</feature>
<evidence type="ECO:0000313" key="6">
    <source>
        <dbReference type="Proteomes" id="UP000085678"/>
    </source>
</evidence>
<feature type="compositionally biased region" description="Acidic residues" evidence="4">
    <location>
        <begin position="337"/>
        <end position="349"/>
    </location>
</feature>
<feature type="compositionally biased region" description="Basic and acidic residues" evidence="4">
    <location>
        <begin position="194"/>
        <end position="212"/>
    </location>
</feature>
<dbReference type="Gene3D" id="3.30.40.10">
    <property type="entry name" value="Zinc/RING finger domain, C3HC4 (zinc finger)"/>
    <property type="match status" value="1"/>
</dbReference>
<keyword evidence="3" id="KW-0862">Zinc</keyword>
<evidence type="ECO:0000256" key="3">
    <source>
        <dbReference type="ARBA" id="ARBA00022833"/>
    </source>
</evidence>
<evidence type="ECO:0000256" key="2">
    <source>
        <dbReference type="ARBA" id="ARBA00022771"/>
    </source>
</evidence>
<proteinExistence type="predicted"/>
<dbReference type="AlphaFoldDB" id="A0A2R2MNF4"/>
<dbReference type="GO" id="GO:0032453">
    <property type="term" value="F:histone H3K4 demethylase activity"/>
    <property type="evidence" value="ECO:0007669"/>
    <property type="project" value="UniProtKB-ARBA"/>
</dbReference>
<gene>
    <name evidence="7" type="primary">LOC112041976</name>
</gene>
<organism evidence="6 7">
    <name type="scientific">Lingula anatina</name>
    <name type="common">Brachiopod</name>
    <name type="synonym">Lingula unguis</name>
    <dbReference type="NCBI Taxonomy" id="7574"/>
    <lineage>
        <taxon>Eukaryota</taxon>
        <taxon>Metazoa</taxon>
        <taxon>Spiralia</taxon>
        <taxon>Lophotrochozoa</taxon>
        <taxon>Brachiopoda</taxon>
        <taxon>Linguliformea</taxon>
        <taxon>Lingulata</taxon>
        <taxon>Lingulida</taxon>
        <taxon>Linguloidea</taxon>
        <taxon>Lingulidae</taxon>
        <taxon>Lingula</taxon>
    </lineage>
</organism>
<reference evidence="7" key="2">
    <citation type="submission" date="2025-08" db="UniProtKB">
        <authorList>
            <consortium name="RefSeq"/>
        </authorList>
    </citation>
    <scope>IDENTIFICATION</scope>
</reference>
<name>A0A2R2MNF4_LINAN</name>
<dbReference type="OrthoDB" id="436852at2759"/>
<dbReference type="GeneID" id="112041976"/>
<evidence type="ECO:0000256" key="1">
    <source>
        <dbReference type="ARBA" id="ARBA00022723"/>
    </source>
</evidence>
<feature type="region of interest" description="Disordered" evidence="4">
    <location>
        <begin position="155"/>
        <end position="319"/>
    </location>
</feature>
<feature type="region of interest" description="Disordered" evidence="4">
    <location>
        <begin position="106"/>
        <end position="143"/>
    </location>
</feature>
<dbReference type="Proteomes" id="UP000085678">
    <property type="component" value="Unplaced"/>
</dbReference>
<feature type="compositionally biased region" description="Basic and acidic residues" evidence="4">
    <location>
        <begin position="256"/>
        <end position="308"/>
    </location>
</feature>
<dbReference type="Pfam" id="PF00628">
    <property type="entry name" value="PHD"/>
    <property type="match status" value="1"/>
</dbReference>
<keyword evidence="6" id="KW-1185">Reference proteome</keyword>
<feature type="region of interest" description="Disordered" evidence="4">
    <location>
        <begin position="567"/>
        <end position="633"/>
    </location>
</feature>
<dbReference type="FunFam" id="3.30.40.10:FF:000023">
    <property type="entry name" value="Lysine (K)-specific demethylase 5A"/>
    <property type="match status" value="1"/>
</dbReference>
<keyword evidence="1" id="KW-0479">Metal-binding</keyword>
<reference evidence="7" key="1">
    <citation type="journal article" date="2015" name="Nat. Commun.">
        <title>The Lingula genome provides insights into brachiopod evolution and the origin of phosphate biomineralization.</title>
        <authorList>
            <person name="Luo Y.J."/>
            <person name="Takeuchi T."/>
            <person name="Koyanagi R."/>
            <person name="Yamada L."/>
            <person name="Kanda M."/>
            <person name="Khalturina M."/>
            <person name="Fujie M."/>
            <person name="Yamasaki S.I."/>
            <person name="Endo K."/>
            <person name="Satoh N."/>
        </authorList>
    </citation>
    <scope>NUCLEOTIDE SEQUENCE</scope>
</reference>
<keyword evidence="2" id="KW-0863">Zinc-finger</keyword>
<dbReference type="InParanoid" id="A0A2R2MNF4"/>
<feature type="compositionally biased region" description="Basic and acidic residues" evidence="4">
    <location>
        <begin position="155"/>
        <end position="178"/>
    </location>
</feature>
<feature type="region of interest" description="Disordered" evidence="4">
    <location>
        <begin position="685"/>
        <end position="731"/>
    </location>
</feature>
<dbReference type="CDD" id="cd15610">
    <property type="entry name" value="PHD3_KDM5A_like"/>
    <property type="match status" value="1"/>
</dbReference>
<sequence>MSFNLRTNLVMDVEGIPLPGAKGSIETSAVEEIPLPKNTSAPQESHKQKTRPIKLIRKKLEELQQKKNSTSVSTSVVPTTTSVATPAVVTEISQKPALPISVHVKTKLNEETNTNDAEDKTESSRLEKLERERQMKAEQAKVVDDLFKEFLTKKMLEIEQEKTRDRQENRQIEEESKDKKKSKKGKHKHKDKKKERESSSEKYQTSKHDEKGKKRKHRDRSEDTTERDSRRDSGRKEHYRKSKKSKDSQMSEDDERNFSHEDKSKKSRTNENTKSESESRNYEKETVQSRKSDVLGLHISEDGKRAQIDDIPCTVGQNNDDSFVQVTQDVSKGNENIDVDPMEPVEGEENFVPPNREPKQEAEEDQQETFAETKTEILPQEPKKKLGIALKISDSSSAFIKSGEKWMDEETRKNWEEGQLSDSEKSEEKSSDDDFDFLSDSLGEADSNNDGSLEEGEIDTEGAKSKSKKKKKKHKKKKKKKKKPEKKVSDNDDLIVIDDVEEEDCSAAKCLKPTGEEVNWVQCDSCEQWFHLLCIGLGDDEVSENEDYICYECRQGKTASPLTVHHTDTTGDSTMTTAVTEDTNDTSSHPEDMMTSALEEPVATTTEMSTTRTATPDASTAPTSEVTSKDTPQELCADTVTESQNEETEDIVNLEKKDAESELHHSVDGDGGTPPHATLVQLLKERPLVTQPPGGDTSTKEDVSEMTQMSGVTQEEEAAPMEVEEAVEVPS</sequence>
<evidence type="ECO:0000256" key="4">
    <source>
        <dbReference type="SAM" id="MobiDB-lite"/>
    </source>
</evidence>
<feature type="compositionally biased region" description="Basic and acidic residues" evidence="4">
    <location>
        <begin position="219"/>
        <end position="236"/>
    </location>
</feature>
<dbReference type="GO" id="GO:0008270">
    <property type="term" value="F:zinc ion binding"/>
    <property type="evidence" value="ECO:0007669"/>
    <property type="project" value="UniProtKB-KW"/>
</dbReference>
<dbReference type="RefSeq" id="XP_023931587.1">
    <property type="nucleotide sequence ID" value="XM_024075819.1"/>
</dbReference>
<accession>A0A2R2MNF4</accession>
<dbReference type="InterPro" id="IPR019787">
    <property type="entry name" value="Znf_PHD-finger"/>
</dbReference>
<dbReference type="KEGG" id="lak:112041976"/>
<dbReference type="InterPro" id="IPR001965">
    <property type="entry name" value="Znf_PHD"/>
</dbReference>
<protein>
    <submittedName>
        <fullName evidence="7">Protein starmaker-like</fullName>
    </submittedName>
</protein>
<feature type="compositionally biased region" description="Basic and acidic residues" evidence="4">
    <location>
        <begin position="117"/>
        <end position="143"/>
    </location>
</feature>
<feature type="compositionally biased region" description="Low complexity" evidence="4">
    <location>
        <begin position="604"/>
        <end position="624"/>
    </location>
</feature>
<feature type="region of interest" description="Disordered" evidence="4">
    <location>
        <begin position="333"/>
        <end position="490"/>
    </location>
</feature>
<dbReference type="STRING" id="7574.A0A2R2MNF4"/>
<evidence type="ECO:0000259" key="5">
    <source>
        <dbReference type="SMART" id="SM00249"/>
    </source>
</evidence>
<feature type="compositionally biased region" description="Basic residues" evidence="4">
    <location>
        <begin position="465"/>
        <end position="485"/>
    </location>
</feature>
<feature type="region of interest" description="Disordered" evidence="4">
    <location>
        <begin position="29"/>
        <end position="53"/>
    </location>
</feature>
<feature type="compositionally biased region" description="Basic residues" evidence="4">
    <location>
        <begin position="179"/>
        <end position="193"/>
    </location>
</feature>
<dbReference type="GO" id="GO:0005654">
    <property type="term" value="C:nucleoplasm"/>
    <property type="evidence" value="ECO:0007669"/>
    <property type="project" value="UniProtKB-ARBA"/>
</dbReference>
<feature type="compositionally biased region" description="Acidic residues" evidence="4">
    <location>
        <begin position="714"/>
        <end position="731"/>
    </location>
</feature>
<feature type="compositionally biased region" description="Basic and acidic residues" evidence="4">
    <location>
        <begin position="402"/>
        <end position="429"/>
    </location>
</feature>
<feature type="domain" description="Zinc finger PHD-type" evidence="5">
    <location>
        <begin position="504"/>
        <end position="554"/>
    </location>
</feature>
<dbReference type="InterPro" id="IPR013083">
    <property type="entry name" value="Znf_RING/FYVE/PHD"/>
</dbReference>
<dbReference type="InterPro" id="IPR011011">
    <property type="entry name" value="Znf_FYVE_PHD"/>
</dbReference>
<evidence type="ECO:0000313" key="7">
    <source>
        <dbReference type="RefSeq" id="XP_023931587.1"/>
    </source>
</evidence>
<dbReference type="SUPFAM" id="SSF57903">
    <property type="entry name" value="FYVE/PHD zinc finger"/>
    <property type="match status" value="1"/>
</dbReference>
<dbReference type="SMART" id="SM00249">
    <property type="entry name" value="PHD"/>
    <property type="match status" value="1"/>
</dbReference>